<protein>
    <submittedName>
        <fullName evidence="1">Uncharacterized protein</fullName>
    </submittedName>
</protein>
<name>A0A6H1ZAR6_9ZZZZ</name>
<evidence type="ECO:0000313" key="1">
    <source>
        <dbReference type="EMBL" id="QJA44280.1"/>
    </source>
</evidence>
<dbReference type="AlphaFoldDB" id="A0A6H1ZAR6"/>
<proteinExistence type="predicted"/>
<evidence type="ECO:0000313" key="2">
    <source>
        <dbReference type="EMBL" id="QJH97051.1"/>
    </source>
</evidence>
<organism evidence="1">
    <name type="scientific">viral metagenome</name>
    <dbReference type="NCBI Taxonomy" id="1070528"/>
    <lineage>
        <taxon>unclassified sequences</taxon>
        <taxon>metagenomes</taxon>
        <taxon>organismal metagenomes</taxon>
    </lineage>
</organism>
<dbReference type="EMBL" id="MT143975">
    <property type="protein sequence ID" value="QJA44280.1"/>
    <property type="molecule type" value="Genomic_DNA"/>
</dbReference>
<sequence>MIKFPFKTIIAGKEYTIHLDRKDVGACFDSESRKIVVTPVPMIEENLLHEILEAILTERFHRYQAINEDYVFSFDHTQFSNVVKDVVLALKPLLIRLN</sequence>
<dbReference type="EMBL" id="MT144671">
    <property type="protein sequence ID" value="QJH97051.1"/>
    <property type="molecule type" value="Genomic_DNA"/>
</dbReference>
<gene>
    <name evidence="1" type="ORF">TM448A00093_0010</name>
    <name evidence="2" type="ORF">TM448B00906_0023</name>
</gene>
<reference evidence="1" key="1">
    <citation type="submission" date="2020-03" db="EMBL/GenBank/DDBJ databases">
        <title>The deep terrestrial virosphere.</title>
        <authorList>
            <person name="Holmfeldt K."/>
            <person name="Nilsson E."/>
            <person name="Simone D."/>
            <person name="Lopez-Fernandez M."/>
            <person name="Wu X."/>
            <person name="de Brujin I."/>
            <person name="Lundin D."/>
            <person name="Andersson A."/>
            <person name="Bertilsson S."/>
            <person name="Dopson M."/>
        </authorList>
    </citation>
    <scope>NUCLEOTIDE SEQUENCE</scope>
    <source>
        <strain evidence="1">TM448A00093</strain>
        <strain evidence="2">TM448B00906</strain>
    </source>
</reference>
<accession>A0A6H1ZAR6</accession>